<reference evidence="1 2" key="1">
    <citation type="submission" date="2018-04" db="EMBL/GenBank/DDBJ databases">
        <title>Chitinophaga fuyangensis sp. nov., isolated from soil in a chemical factory.</title>
        <authorList>
            <person name="Chen K."/>
        </authorList>
    </citation>
    <scope>NUCLEOTIDE SEQUENCE [LARGE SCALE GENOMIC DNA]</scope>
    <source>
        <strain evidence="1 2">LY-1</strain>
    </source>
</reference>
<comment type="caution">
    <text evidence="1">The sequence shown here is derived from an EMBL/GenBank/DDBJ whole genome shotgun (WGS) entry which is preliminary data.</text>
</comment>
<dbReference type="EMBL" id="QCYK01000004">
    <property type="protein sequence ID" value="PUZ21777.1"/>
    <property type="molecule type" value="Genomic_DNA"/>
</dbReference>
<sequence>MTPEQQQALYEANVLKIAEEMARDVFVRTAVKRIYIQGWEGINENIRKELIADCIPAARIALKHMAEEYIQGAGCRAPDNICSDEFNYLVNYHLQSRGLVPAKANRK</sequence>
<keyword evidence="2" id="KW-1185">Reference proteome</keyword>
<evidence type="ECO:0000313" key="2">
    <source>
        <dbReference type="Proteomes" id="UP000244450"/>
    </source>
</evidence>
<dbReference type="RefSeq" id="WP_108689426.1">
    <property type="nucleotide sequence ID" value="NZ_QCYK01000004.1"/>
</dbReference>
<protein>
    <submittedName>
        <fullName evidence="1">Uncharacterized protein</fullName>
    </submittedName>
</protein>
<name>A0A2T7BBM5_9BACT</name>
<dbReference type="AlphaFoldDB" id="A0A2T7BBM5"/>
<dbReference type="Proteomes" id="UP000244450">
    <property type="component" value="Unassembled WGS sequence"/>
</dbReference>
<gene>
    <name evidence="1" type="ORF">DCC81_24630</name>
</gene>
<accession>A0A2T7BBM5</accession>
<evidence type="ECO:0000313" key="1">
    <source>
        <dbReference type="EMBL" id="PUZ21777.1"/>
    </source>
</evidence>
<proteinExistence type="predicted"/>
<organism evidence="1 2">
    <name type="scientific">Chitinophaga parva</name>
    <dbReference type="NCBI Taxonomy" id="2169414"/>
    <lineage>
        <taxon>Bacteria</taxon>
        <taxon>Pseudomonadati</taxon>
        <taxon>Bacteroidota</taxon>
        <taxon>Chitinophagia</taxon>
        <taxon>Chitinophagales</taxon>
        <taxon>Chitinophagaceae</taxon>
        <taxon>Chitinophaga</taxon>
    </lineage>
</organism>